<dbReference type="GO" id="GO:0016860">
    <property type="term" value="F:intramolecular oxidoreductase activity"/>
    <property type="evidence" value="ECO:0007669"/>
    <property type="project" value="UniProtKB-ARBA"/>
</dbReference>
<organism evidence="4 5">
    <name type="scientific">Longimycelium tulufanense</name>
    <dbReference type="NCBI Taxonomy" id="907463"/>
    <lineage>
        <taxon>Bacteria</taxon>
        <taxon>Bacillati</taxon>
        <taxon>Actinomycetota</taxon>
        <taxon>Actinomycetes</taxon>
        <taxon>Pseudonocardiales</taxon>
        <taxon>Pseudonocardiaceae</taxon>
        <taxon>Longimycelium</taxon>
    </lineage>
</organism>
<reference evidence="4" key="2">
    <citation type="submission" date="2020-09" db="EMBL/GenBank/DDBJ databases">
        <authorList>
            <person name="Sun Q."/>
            <person name="Zhou Y."/>
        </authorList>
    </citation>
    <scope>NUCLEOTIDE SEQUENCE</scope>
    <source>
        <strain evidence="4">CGMCC 4.5737</strain>
    </source>
</reference>
<sequence length="391" mass="41168">MDVLVVGAGPAGTALAGACARRGLRTALLAPAPDRPWRATYAAWRHELPPLPAEAIAARASRAYAIAAGPHLLPEYVVFDNDALRVHLARSEVAVHRGRAVAVTHSPTDSTVHLADGRHLVAAVVVDATGRSRVLTGGPPRFTVAEQTAVGVKVPHDVAAPLLGSADALFMDWRPAPDQTGGWPTFLYALPLSGGRVLLEETSLARRPGLPLVVLRRRLLSRLDAIGVPVAELPEDEERVRFPLDLPLPGAGRVVPFGVAAGLVHPATGYSVATSLALAPAVARAIAEALLSGPVDAATAARRTLWSPAALGVHLLRRRGLAAVLSLPRDGVREFFELFFSLPARHRDAFLTGREDLTGTAAAMTALFSAASWPLRLHLGLTTLGLRRAGA</sequence>
<dbReference type="Pfam" id="PF05834">
    <property type="entry name" value="Lycopene_cycl"/>
    <property type="match status" value="1"/>
</dbReference>
<comment type="caution">
    <text evidence="4">The sequence shown here is derived from an EMBL/GenBank/DDBJ whole genome shotgun (WGS) entry which is preliminary data.</text>
</comment>
<dbReference type="GO" id="GO:0016705">
    <property type="term" value="F:oxidoreductase activity, acting on paired donors, with incorporation or reduction of molecular oxygen"/>
    <property type="evidence" value="ECO:0007669"/>
    <property type="project" value="InterPro"/>
</dbReference>
<protein>
    <submittedName>
        <fullName evidence="4">Putative carotenoid cyclase</fullName>
    </submittedName>
</protein>
<keyword evidence="2" id="KW-0125">Carotenoid biosynthesis</keyword>
<keyword evidence="5" id="KW-1185">Reference proteome</keyword>
<dbReference type="EMBL" id="BMMK01000017">
    <property type="protein sequence ID" value="GGM62705.1"/>
    <property type="molecule type" value="Genomic_DNA"/>
</dbReference>
<comment type="similarity">
    <text evidence="1">Belongs to the lycopene cyclase family.</text>
</comment>
<name>A0A8J3CG67_9PSEU</name>
<evidence type="ECO:0000313" key="5">
    <source>
        <dbReference type="Proteomes" id="UP000637578"/>
    </source>
</evidence>
<dbReference type="PANTHER" id="PTHR39757">
    <property type="match status" value="1"/>
</dbReference>
<dbReference type="Proteomes" id="UP000637578">
    <property type="component" value="Unassembled WGS sequence"/>
</dbReference>
<dbReference type="InterPro" id="IPR036188">
    <property type="entry name" value="FAD/NAD-bd_sf"/>
</dbReference>
<accession>A0A8J3CG67</accession>
<dbReference type="SUPFAM" id="SSF51905">
    <property type="entry name" value="FAD/NAD(P)-binding domain"/>
    <property type="match status" value="1"/>
</dbReference>
<reference evidence="4" key="1">
    <citation type="journal article" date="2014" name="Int. J. Syst. Evol. Microbiol.">
        <title>Complete genome sequence of Corynebacterium casei LMG S-19264T (=DSM 44701T), isolated from a smear-ripened cheese.</title>
        <authorList>
            <consortium name="US DOE Joint Genome Institute (JGI-PGF)"/>
            <person name="Walter F."/>
            <person name="Albersmeier A."/>
            <person name="Kalinowski J."/>
            <person name="Ruckert C."/>
        </authorList>
    </citation>
    <scope>NUCLEOTIDE SEQUENCE</scope>
    <source>
        <strain evidence="4">CGMCC 4.5737</strain>
    </source>
</reference>
<dbReference type="GO" id="GO:0016117">
    <property type="term" value="P:carotenoid biosynthetic process"/>
    <property type="evidence" value="ECO:0007669"/>
    <property type="project" value="UniProtKB-KW"/>
</dbReference>
<dbReference type="PANTHER" id="PTHR39757:SF5">
    <property type="entry name" value="OS02G0190600 PROTEIN"/>
    <property type="match status" value="1"/>
</dbReference>
<keyword evidence="3" id="KW-0520">NAD</keyword>
<dbReference type="PRINTS" id="PR00420">
    <property type="entry name" value="RNGMNOXGNASE"/>
</dbReference>
<gene>
    <name evidence="4" type="ORF">GCM10012275_36810</name>
</gene>
<evidence type="ECO:0000313" key="4">
    <source>
        <dbReference type="EMBL" id="GGM62705.1"/>
    </source>
</evidence>
<proteinExistence type="inferred from homology"/>
<dbReference type="RefSeq" id="WP_229686492.1">
    <property type="nucleotide sequence ID" value="NZ_BMMK01000017.1"/>
</dbReference>
<evidence type="ECO:0000256" key="3">
    <source>
        <dbReference type="ARBA" id="ARBA00023027"/>
    </source>
</evidence>
<dbReference type="AlphaFoldDB" id="A0A8J3CG67"/>
<dbReference type="InterPro" id="IPR010108">
    <property type="entry name" value="Lycopene_cyclase_b/e"/>
</dbReference>
<evidence type="ECO:0000256" key="1">
    <source>
        <dbReference type="ARBA" id="ARBA00006599"/>
    </source>
</evidence>
<evidence type="ECO:0000256" key="2">
    <source>
        <dbReference type="ARBA" id="ARBA00022746"/>
    </source>
</evidence>
<dbReference type="NCBIfam" id="TIGR01790">
    <property type="entry name" value="carotene-cycl"/>
    <property type="match status" value="1"/>
</dbReference>
<dbReference type="Gene3D" id="3.50.50.60">
    <property type="entry name" value="FAD/NAD(P)-binding domain"/>
    <property type="match status" value="1"/>
</dbReference>